<name>A0A364N0V9_STELY</name>
<gene>
    <name evidence="1" type="ORF">DDE83_006026</name>
</gene>
<evidence type="ECO:0000313" key="1">
    <source>
        <dbReference type="EMBL" id="RAR08266.1"/>
    </source>
</evidence>
<evidence type="ECO:0000313" key="2">
    <source>
        <dbReference type="Proteomes" id="UP000249619"/>
    </source>
</evidence>
<dbReference type="EMBL" id="QGDH01000088">
    <property type="protein sequence ID" value="RAR08266.1"/>
    <property type="molecule type" value="Genomic_DNA"/>
</dbReference>
<accession>A0A364N0V9</accession>
<reference evidence="2" key="1">
    <citation type="submission" date="2018-05" db="EMBL/GenBank/DDBJ databases">
        <title>Draft genome sequence of Stemphylium lycopersici strain CIDEFI 213.</title>
        <authorList>
            <person name="Medina R."/>
            <person name="Franco M.E.E."/>
            <person name="Lucentini C.G."/>
            <person name="Saparrat M.C.N."/>
            <person name="Balatti P.A."/>
        </authorList>
    </citation>
    <scope>NUCLEOTIDE SEQUENCE [LARGE SCALE GENOMIC DNA]</scope>
    <source>
        <strain evidence="2">CIDEFI 213</strain>
    </source>
</reference>
<organism evidence="1 2">
    <name type="scientific">Stemphylium lycopersici</name>
    <name type="common">Tomato gray leaf spot disease fungus</name>
    <name type="synonym">Thyrospora lycopersici</name>
    <dbReference type="NCBI Taxonomy" id="183478"/>
    <lineage>
        <taxon>Eukaryota</taxon>
        <taxon>Fungi</taxon>
        <taxon>Dikarya</taxon>
        <taxon>Ascomycota</taxon>
        <taxon>Pezizomycotina</taxon>
        <taxon>Dothideomycetes</taxon>
        <taxon>Pleosporomycetidae</taxon>
        <taxon>Pleosporales</taxon>
        <taxon>Pleosporineae</taxon>
        <taxon>Pleosporaceae</taxon>
        <taxon>Stemphylium</taxon>
    </lineage>
</organism>
<dbReference type="AlphaFoldDB" id="A0A364N0V9"/>
<dbReference type="Proteomes" id="UP000249619">
    <property type="component" value="Unassembled WGS sequence"/>
</dbReference>
<comment type="caution">
    <text evidence="1">The sequence shown here is derived from an EMBL/GenBank/DDBJ whole genome shotgun (WGS) entry which is preliminary data.</text>
</comment>
<proteinExistence type="predicted"/>
<protein>
    <submittedName>
        <fullName evidence="1">Uncharacterized protein</fullName>
    </submittedName>
</protein>
<keyword evidence="2" id="KW-1185">Reference proteome</keyword>
<sequence length="91" mass="10087">MYNSACRIQPINLTILFCHKTPGQYNTVPTNAPTEPTFMSAANTGLIKPLGLPESPRAWTVCPEELKKLAQREETGTPVKVVSATREKRDM</sequence>